<dbReference type="PATRIC" id="fig|42253.5.peg.2614"/>
<name>A0A0K2GDM4_NITMO</name>
<dbReference type="Pfam" id="PF13480">
    <property type="entry name" value="Acetyltransf_6"/>
    <property type="match status" value="2"/>
</dbReference>
<dbReference type="InterPro" id="IPR016181">
    <property type="entry name" value="Acyl_CoA_acyltransferase"/>
</dbReference>
<keyword evidence="3" id="KW-1185">Reference proteome</keyword>
<evidence type="ECO:0000259" key="1">
    <source>
        <dbReference type="Pfam" id="PF13480"/>
    </source>
</evidence>
<dbReference type="EMBL" id="CP011801">
    <property type="protein sequence ID" value="ALA59056.1"/>
    <property type="molecule type" value="Genomic_DNA"/>
</dbReference>
<protein>
    <recommendedName>
        <fullName evidence="1">BioF2-like acetyltransferase domain-containing protein</fullName>
    </recommendedName>
</protein>
<evidence type="ECO:0000313" key="2">
    <source>
        <dbReference type="EMBL" id="ALA59056.1"/>
    </source>
</evidence>
<sequence>MDTATIVLGAAEDKGVPLVSAQEEMRVEVVRDYEGFLRLGPVWNRLADEAGLDHPFIRHEWVRTWWESFEPGAALHIIVVKRGGEPIAIAPLMADQGRMYGWPLRRLRGIANVYTERFDFILTQEPREACRTIWRYLAARAADWDVLELRQLPDGAKVKEYLPLCAFEDRFLFGVWHCSDGPYVPVNRSWEAYHRSLSKKHLSNLKGRVKGLNRIGDVRHEIVTGGDDLDTLLNEAFHLEAAVWKGEEGTAILSRSDRHRFYRGLLKRAAEQGWLELHFLTVGGKRIAVQLALVLRRKLYILKSGYDPRYGQFAPSLVLCELMLRRAWKQDLAEIDFLGDAERWKLEWAQHTRSHDWLFVFPDRPRARWLHRLKFSIVPRLKRHPVYRAAKAAGGRIGLTVHGR</sequence>
<accession>A0A0K2GDM4</accession>
<dbReference type="OrthoDB" id="9808976at2"/>
<dbReference type="KEGG" id="nmv:NITMOv2_2643"/>
<dbReference type="InterPro" id="IPR038740">
    <property type="entry name" value="BioF2-like_GNAT_dom"/>
</dbReference>
<dbReference type="RefSeq" id="WP_053380136.1">
    <property type="nucleotide sequence ID" value="NZ_CP011801.1"/>
</dbReference>
<dbReference type="STRING" id="42253.NITMOv2_2643"/>
<dbReference type="AlphaFoldDB" id="A0A0K2GDM4"/>
<organism evidence="2 3">
    <name type="scientific">Nitrospira moscoviensis</name>
    <dbReference type="NCBI Taxonomy" id="42253"/>
    <lineage>
        <taxon>Bacteria</taxon>
        <taxon>Pseudomonadati</taxon>
        <taxon>Nitrospirota</taxon>
        <taxon>Nitrospiria</taxon>
        <taxon>Nitrospirales</taxon>
        <taxon>Nitrospiraceae</taxon>
        <taxon>Nitrospira</taxon>
    </lineage>
</organism>
<dbReference type="SUPFAM" id="SSF55729">
    <property type="entry name" value="Acyl-CoA N-acyltransferases (Nat)"/>
    <property type="match status" value="1"/>
</dbReference>
<reference evidence="2 3" key="1">
    <citation type="journal article" date="2015" name="Proc. Natl. Acad. Sci. U.S.A.">
        <title>Expanded metabolic versatility of ubiquitous nitrite-oxidizing bacteria from the genus Nitrospira.</title>
        <authorList>
            <person name="Koch H."/>
            <person name="Lucker S."/>
            <person name="Albertsen M."/>
            <person name="Kitzinger K."/>
            <person name="Herbold C."/>
            <person name="Spieck E."/>
            <person name="Nielsen P.H."/>
            <person name="Wagner M."/>
            <person name="Daims H."/>
        </authorList>
    </citation>
    <scope>NUCLEOTIDE SEQUENCE [LARGE SCALE GENOMIC DNA]</scope>
    <source>
        <strain evidence="2 3">NSP M-1</strain>
    </source>
</reference>
<evidence type="ECO:0000313" key="3">
    <source>
        <dbReference type="Proteomes" id="UP000069205"/>
    </source>
</evidence>
<proteinExistence type="predicted"/>
<dbReference type="Gene3D" id="3.40.630.30">
    <property type="match status" value="1"/>
</dbReference>
<dbReference type="Proteomes" id="UP000069205">
    <property type="component" value="Chromosome"/>
</dbReference>
<gene>
    <name evidence="2" type="ORF">NITMOv2_2643</name>
</gene>
<feature type="domain" description="BioF2-like acetyltransferase" evidence="1">
    <location>
        <begin position="200"/>
        <end position="345"/>
    </location>
</feature>
<feature type="domain" description="BioF2-like acetyltransferase" evidence="1">
    <location>
        <begin position="21"/>
        <end position="102"/>
    </location>
</feature>